<dbReference type="PANTHER" id="PTHR43765:SF2">
    <property type="entry name" value="2-DEHYDROPANTOATE 2-REDUCTASE"/>
    <property type="match status" value="1"/>
</dbReference>
<comment type="catalytic activity">
    <reaction evidence="10 11">
        <text>(R)-pantoate + NADP(+) = 2-dehydropantoate + NADPH + H(+)</text>
        <dbReference type="Rhea" id="RHEA:16233"/>
        <dbReference type="ChEBI" id="CHEBI:11561"/>
        <dbReference type="ChEBI" id="CHEBI:15378"/>
        <dbReference type="ChEBI" id="CHEBI:15980"/>
        <dbReference type="ChEBI" id="CHEBI:57783"/>
        <dbReference type="ChEBI" id="CHEBI:58349"/>
        <dbReference type="EC" id="1.1.1.169"/>
    </reaction>
</comment>
<gene>
    <name evidence="14" type="ORF">AB3N04_18010</name>
</gene>
<evidence type="ECO:0000256" key="7">
    <source>
        <dbReference type="ARBA" id="ARBA00022857"/>
    </source>
</evidence>
<organism evidence="14">
    <name type="scientific">Alkalihalophilus sp. As8PL</name>
    <dbReference type="NCBI Taxonomy" id="3237103"/>
    <lineage>
        <taxon>Bacteria</taxon>
        <taxon>Bacillati</taxon>
        <taxon>Bacillota</taxon>
        <taxon>Bacilli</taxon>
        <taxon>Bacillales</taxon>
        <taxon>Bacillaceae</taxon>
        <taxon>Alkalihalophilus</taxon>
    </lineage>
</organism>
<dbReference type="RefSeq" id="WP_368503981.1">
    <property type="nucleotide sequence ID" value="NZ_CP162551.1"/>
</dbReference>
<evidence type="ECO:0000256" key="9">
    <source>
        <dbReference type="ARBA" id="ARBA00032024"/>
    </source>
</evidence>
<comment type="pathway">
    <text evidence="2 11">Cofactor biosynthesis; (R)-pantothenate biosynthesis; (R)-pantoate from 3-methyl-2-oxobutanoate: step 2/2.</text>
</comment>
<dbReference type="EC" id="1.1.1.169" evidence="4 11"/>
<name>A0AB39BRG4_9BACI</name>
<dbReference type="PANTHER" id="PTHR43765">
    <property type="entry name" value="2-DEHYDROPANTOATE 2-REDUCTASE-RELATED"/>
    <property type="match status" value="1"/>
</dbReference>
<evidence type="ECO:0000256" key="8">
    <source>
        <dbReference type="ARBA" id="ARBA00023002"/>
    </source>
</evidence>
<dbReference type="GO" id="GO:0015940">
    <property type="term" value="P:pantothenate biosynthetic process"/>
    <property type="evidence" value="ECO:0007669"/>
    <property type="project" value="UniProtKB-KW"/>
</dbReference>
<dbReference type="NCBIfam" id="NF005093">
    <property type="entry name" value="PRK06522.2-4"/>
    <property type="match status" value="1"/>
</dbReference>
<keyword evidence="6 11" id="KW-0566">Pantothenate biosynthesis</keyword>
<dbReference type="Pfam" id="PF08546">
    <property type="entry name" value="ApbA_C"/>
    <property type="match status" value="1"/>
</dbReference>
<evidence type="ECO:0000259" key="12">
    <source>
        <dbReference type="Pfam" id="PF02558"/>
    </source>
</evidence>
<accession>A0AB39BRG4</accession>
<dbReference type="NCBIfam" id="TIGR00745">
    <property type="entry name" value="apbA_panE"/>
    <property type="match status" value="1"/>
</dbReference>
<dbReference type="SUPFAM" id="SSF51735">
    <property type="entry name" value="NAD(P)-binding Rossmann-fold domains"/>
    <property type="match status" value="1"/>
</dbReference>
<dbReference type="InterPro" id="IPR013328">
    <property type="entry name" value="6PGD_dom2"/>
</dbReference>
<evidence type="ECO:0000256" key="1">
    <source>
        <dbReference type="ARBA" id="ARBA00002919"/>
    </source>
</evidence>
<feature type="domain" description="Ketopantoate reductase N-terminal" evidence="12">
    <location>
        <begin position="3"/>
        <end position="151"/>
    </location>
</feature>
<evidence type="ECO:0000259" key="13">
    <source>
        <dbReference type="Pfam" id="PF08546"/>
    </source>
</evidence>
<dbReference type="Gene3D" id="1.10.1040.10">
    <property type="entry name" value="N-(1-d-carboxylethyl)-l-norvaline Dehydrogenase, domain 2"/>
    <property type="match status" value="1"/>
</dbReference>
<feature type="domain" description="Ketopantoate reductase C-terminal" evidence="13">
    <location>
        <begin position="177"/>
        <end position="297"/>
    </location>
</feature>
<evidence type="ECO:0000256" key="4">
    <source>
        <dbReference type="ARBA" id="ARBA00013014"/>
    </source>
</evidence>
<evidence type="ECO:0000256" key="5">
    <source>
        <dbReference type="ARBA" id="ARBA00019465"/>
    </source>
</evidence>
<keyword evidence="7 11" id="KW-0521">NADP</keyword>
<proteinExistence type="inferred from homology"/>
<dbReference type="SUPFAM" id="SSF48179">
    <property type="entry name" value="6-phosphogluconate dehydrogenase C-terminal domain-like"/>
    <property type="match status" value="1"/>
</dbReference>
<evidence type="ECO:0000313" key="14">
    <source>
        <dbReference type="EMBL" id="XDI36550.1"/>
    </source>
</evidence>
<reference evidence="14" key="1">
    <citation type="submission" date="2024-07" db="EMBL/GenBank/DDBJ databases">
        <title>Identification and characteristics of an arsenic-resistant bacterial isolate, which belongs to a novel species.</title>
        <authorList>
            <person name="Juszczyk A."/>
            <person name="Kowalczyk A."/>
            <person name="Was K."/>
            <person name="Kosowicz W."/>
            <person name="Budzyn A."/>
            <person name="Latowski D."/>
        </authorList>
    </citation>
    <scope>NUCLEOTIDE SEQUENCE</scope>
    <source>
        <strain evidence="14">As8PL</strain>
    </source>
</reference>
<evidence type="ECO:0000256" key="2">
    <source>
        <dbReference type="ARBA" id="ARBA00004994"/>
    </source>
</evidence>
<dbReference type="AlphaFoldDB" id="A0AB39BRG4"/>
<sequence length="305" mass="34464">MSVHIIGAGAIGLLLSYYLHRAGQDVTLITRTQEQAKEINKKGIVFKRDLFKDQFNIKAISFDECHQESIDCFVITVKSYQIEGILQRVGAKGMNFNSILFLSNGMGHVSLMDSIPPSIKVAVGVVEHGAMKETSTVVKHTGVGRIRWASVNDRTYDLDFFTKLNDPLFFPIVKEDNWMKMLEEKLIVNVCINPLTSLFQVQNGDLIHNRYYTQLMGAVFNEAMTILRRNDKEKMWKLVIEVCEKTAQNYSSMCIDLKMGARTEVESISGYLIEKALIETIPHPTISFIHHAIKGREFQTRGGGA</sequence>
<comment type="similarity">
    <text evidence="3 11">Belongs to the ketopantoate reductase family.</text>
</comment>
<dbReference type="InterPro" id="IPR036291">
    <property type="entry name" value="NAD(P)-bd_dom_sf"/>
</dbReference>
<dbReference type="GO" id="GO:0005737">
    <property type="term" value="C:cytoplasm"/>
    <property type="evidence" value="ECO:0007669"/>
    <property type="project" value="TreeGrafter"/>
</dbReference>
<evidence type="ECO:0000256" key="3">
    <source>
        <dbReference type="ARBA" id="ARBA00007870"/>
    </source>
</evidence>
<dbReference type="InterPro" id="IPR050838">
    <property type="entry name" value="Ketopantoate_reductase"/>
</dbReference>
<evidence type="ECO:0000256" key="6">
    <source>
        <dbReference type="ARBA" id="ARBA00022655"/>
    </source>
</evidence>
<dbReference type="GO" id="GO:0050661">
    <property type="term" value="F:NADP binding"/>
    <property type="evidence" value="ECO:0007669"/>
    <property type="project" value="TreeGrafter"/>
</dbReference>
<protein>
    <recommendedName>
        <fullName evidence="5 11">2-dehydropantoate 2-reductase</fullName>
        <ecNumber evidence="4 11">1.1.1.169</ecNumber>
    </recommendedName>
    <alternativeName>
        <fullName evidence="9 11">Ketopantoate reductase</fullName>
    </alternativeName>
</protein>
<dbReference type="Pfam" id="PF02558">
    <property type="entry name" value="ApbA"/>
    <property type="match status" value="1"/>
</dbReference>
<dbReference type="GO" id="GO:0008677">
    <property type="term" value="F:2-dehydropantoate 2-reductase activity"/>
    <property type="evidence" value="ECO:0007669"/>
    <property type="project" value="UniProtKB-EC"/>
</dbReference>
<evidence type="ECO:0000256" key="10">
    <source>
        <dbReference type="ARBA" id="ARBA00048793"/>
    </source>
</evidence>
<dbReference type="InterPro" id="IPR013752">
    <property type="entry name" value="KPA_reductase"/>
</dbReference>
<dbReference type="EMBL" id="CP162551">
    <property type="protein sequence ID" value="XDI36550.1"/>
    <property type="molecule type" value="Genomic_DNA"/>
</dbReference>
<dbReference type="InterPro" id="IPR013332">
    <property type="entry name" value="KPR_N"/>
</dbReference>
<dbReference type="InterPro" id="IPR003710">
    <property type="entry name" value="ApbA"/>
</dbReference>
<dbReference type="Gene3D" id="3.40.50.720">
    <property type="entry name" value="NAD(P)-binding Rossmann-like Domain"/>
    <property type="match status" value="1"/>
</dbReference>
<evidence type="ECO:0000256" key="11">
    <source>
        <dbReference type="RuleBase" id="RU362068"/>
    </source>
</evidence>
<dbReference type="InterPro" id="IPR008927">
    <property type="entry name" value="6-PGluconate_DH-like_C_sf"/>
</dbReference>
<keyword evidence="8 11" id="KW-0560">Oxidoreductase</keyword>
<comment type="function">
    <text evidence="1 11">Catalyzes the NADPH-dependent reduction of ketopantoate into pantoic acid.</text>
</comment>